<protein>
    <submittedName>
        <fullName evidence="1">Uncharacterized protein</fullName>
    </submittedName>
</protein>
<dbReference type="InterPro" id="IPR002036">
    <property type="entry name" value="YbeY"/>
</dbReference>
<dbReference type="SUPFAM" id="SSF56784">
    <property type="entry name" value="HAD-like"/>
    <property type="match status" value="1"/>
</dbReference>
<organism evidence="1 2">
    <name type="scientific">Centaurea solstitialis</name>
    <name type="common">yellow star-thistle</name>
    <dbReference type="NCBI Taxonomy" id="347529"/>
    <lineage>
        <taxon>Eukaryota</taxon>
        <taxon>Viridiplantae</taxon>
        <taxon>Streptophyta</taxon>
        <taxon>Embryophyta</taxon>
        <taxon>Tracheophyta</taxon>
        <taxon>Spermatophyta</taxon>
        <taxon>Magnoliopsida</taxon>
        <taxon>eudicotyledons</taxon>
        <taxon>Gunneridae</taxon>
        <taxon>Pentapetalae</taxon>
        <taxon>asterids</taxon>
        <taxon>campanulids</taxon>
        <taxon>Asterales</taxon>
        <taxon>Asteraceae</taxon>
        <taxon>Carduoideae</taxon>
        <taxon>Cardueae</taxon>
        <taxon>Centaureinae</taxon>
        <taxon>Centaurea</taxon>
    </lineage>
</organism>
<accession>A0AA38SHB7</accession>
<dbReference type="GO" id="GO:0006364">
    <property type="term" value="P:rRNA processing"/>
    <property type="evidence" value="ECO:0007669"/>
    <property type="project" value="InterPro"/>
</dbReference>
<dbReference type="Gene3D" id="3.40.50.1000">
    <property type="entry name" value="HAD superfamily/HAD-like"/>
    <property type="match status" value="1"/>
</dbReference>
<evidence type="ECO:0000313" key="1">
    <source>
        <dbReference type="EMBL" id="KAJ9538863.1"/>
    </source>
</evidence>
<dbReference type="InterPro" id="IPR036412">
    <property type="entry name" value="HAD-like_sf"/>
</dbReference>
<evidence type="ECO:0000313" key="2">
    <source>
        <dbReference type="Proteomes" id="UP001172457"/>
    </source>
</evidence>
<proteinExistence type="predicted"/>
<sequence length="125" mass="13571">MDSLHTVYLEPKTHIMPSVEVLLRSGEVQCRRGGGNPKAYWEQATRGRLCRAAVQAQADMLEIVPPATSKDNGVKKLLDHFGASTDEVCVARSNGSEKTKVVANVIGASNDDDGVADAIYKYAFY</sequence>
<gene>
    <name evidence="1" type="ORF">OSB04_031596</name>
</gene>
<dbReference type="InterPro" id="IPR023214">
    <property type="entry name" value="HAD_sf"/>
</dbReference>
<dbReference type="AlphaFoldDB" id="A0AA38SHB7"/>
<comment type="caution">
    <text evidence="1">The sequence shown here is derived from an EMBL/GenBank/DDBJ whole genome shotgun (WGS) entry which is preliminary data.</text>
</comment>
<dbReference type="PANTHER" id="PTHR46986">
    <property type="entry name" value="ENDORIBONUCLEASE YBEY, CHLOROPLASTIC"/>
    <property type="match status" value="1"/>
</dbReference>
<keyword evidence="2" id="KW-1185">Reference proteome</keyword>
<dbReference type="EMBL" id="JARYMX010000008">
    <property type="protein sequence ID" value="KAJ9538863.1"/>
    <property type="molecule type" value="Genomic_DNA"/>
</dbReference>
<dbReference type="Proteomes" id="UP001172457">
    <property type="component" value="Chromosome 8"/>
</dbReference>
<dbReference type="PANTHER" id="PTHR46986:SF1">
    <property type="entry name" value="ENDORIBONUCLEASE YBEY, CHLOROPLASTIC"/>
    <property type="match status" value="1"/>
</dbReference>
<dbReference type="GO" id="GO:0004222">
    <property type="term" value="F:metalloendopeptidase activity"/>
    <property type="evidence" value="ECO:0007669"/>
    <property type="project" value="InterPro"/>
</dbReference>
<reference evidence="1" key="1">
    <citation type="submission" date="2023-03" db="EMBL/GenBank/DDBJ databases">
        <title>Chromosome-scale reference genome and RAD-based genetic map of yellow starthistle (Centaurea solstitialis) reveal putative structural variation and QTLs associated with invader traits.</title>
        <authorList>
            <person name="Reatini B."/>
            <person name="Cang F.A."/>
            <person name="Jiang Q."/>
            <person name="Mckibben M.T.W."/>
            <person name="Barker M.S."/>
            <person name="Rieseberg L.H."/>
            <person name="Dlugosch K.M."/>
        </authorList>
    </citation>
    <scope>NUCLEOTIDE SEQUENCE</scope>
    <source>
        <strain evidence="1">CAN-66</strain>
        <tissue evidence="1">Leaf</tissue>
    </source>
</reference>
<name>A0AA38SHB7_9ASTR</name>